<dbReference type="GO" id="GO:0032259">
    <property type="term" value="P:methylation"/>
    <property type="evidence" value="ECO:0007669"/>
    <property type="project" value="UniProtKB-KW"/>
</dbReference>
<dbReference type="GO" id="GO:0008168">
    <property type="term" value="F:methyltransferase activity"/>
    <property type="evidence" value="ECO:0007669"/>
    <property type="project" value="UniProtKB-KW"/>
</dbReference>
<organism evidence="2 3">
    <name type="scientific">Brevibacterium ammoniilyticum</name>
    <dbReference type="NCBI Taxonomy" id="1046555"/>
    <lineage>
        <taxon>Bacteria</taxon>
        <taxon>Bacillati</taxon>
        <taxon>Actinomycetota</taxon>
        <taxon>Actinomycetes</taxon>
        <taxon>Micrococcales</taxon>
        <taxon>Brevibacteriaceae</taxon>
        <taxon>Brevibacterium</taxon>
    </lineage>
</organism>
<dbReference type="InterPro" id="IPR013216">
    <property type="entry name" value="Methyltransf_11"/>
</dbReference>
<dbReference type="InterPro" id="IPR029063">
    <property type="entry name" value="SAM-dependent_MTases_sf"/>
</dbReference>
<keyword evidence="2" id="KW-0489">Methyltransferase</keyword>
<keyword evidence="3" id="KW-1185">Reference proteome</keyword>
<name>A0ABP9TX22_9MICO</name>
<dbReference type="EMBL" id="BAABNP010000003">
    <property type="protein sequence ID" value="GAA5339810.1"/>
    <property type="molecule type" value="Genomic_DNA"/>
</dbReference>
<dbReference type="SUPFAM" id="SSF53335">
    <property type="entry name" value="S-adenosyl-L-methionine-dependent methyltransferases"/>
    <property type="match status" value="1"/>
</dbReference>
<gene>
    <name evidence="2" type="ORF">KACC15558_08500</name>
</gene>
<dbReference type="Gene3D" id="3.40.50.150">
    <property type="entry name" value="Vaccinia Virus protein VP39"/>
    <property type="match status" value="1"/>
</dbReference>
<feature type="domain" description="Methyltransferase type 11" evidence="1">
    <location>
        <begin position="125"/>
        <end position="226"/>
    </location>
</feature>
<dbReference type="PANTHER" id="PTHR43591">
    <property type="entry name" value="METHYLTRANSFERASE"/>
    <property type="match status" value="1"/>
</dbReference>
<proteinExistence type="predicted"/>
<evidence type="ECO:0000313" key="2">
    <source>
        <dbReference type="EMBL" id="GAA5339810.1"/>
    </source>
</evidence>
<reference evidence="2 3" key="1">
    <citation type="submission" date="2024-02" db="EMBL/GenBank/DDBJ databases">
        <title>Characterization of antibiotic resistant novel bacterial strains and their environmental applications.</title>
        <authorList>
            <person name="Manzoor S."/>
            <person name="Abbas S."/>
            <person name="Arshad M."/>
            <person name="Li W.J."/>
            <person name="Ahmed I."/>
        </authorList>
    </citation>
    <scope>NUCLEOTIDE SEQUENCE [LARGE SCALE GENOMIC DNA]</scope>
    <source>
        <strain evidence="2 3">KACC 15558</strain>
    </source>
</reference>
<protein>
    <submittedName>
        <fullName evidence="2">Class I SAM-dependent methyltransferase</fullName>
    </submittedName>
</protein>
<accession>A0ABP9TX22</accession>
<dbReference type="Proteomes" id="UP001498935">
    <property type="component" value="Unassembled WGS sequence"/>
</dbReference>
<evidence type="ECO:0000313" key="3">
    <source>
        <dbReference type="Proteomes" id="UP001498935"/>
    </source>
</evidence>
<sequence length="329" mass="35730">MHSLWESHPVSITIMDSYAYAHTVVNTSIIQGVNAPSGSEEICPSIRGGLMSDGSYSTEVISGGYLPIDEEASVRANRSYWDNSAEEYLAEHGSFLGASDFMWCPEGIHESDVHLLGDVARRQILEVGCGAGQCSRWLAEEGAIATGVDLSAGMLEQASRLQRENPLSAEATPPTFVRADARSLPFASNSFDIAFSAYGALPFVKDAEVVLAEVARVVRPGGKWVFSTTHPMRWMFPDVPGESGLTVEYSYFDRTPYVEIGADGQPVYAEHHRTMGDWVSLLVAAGFRIDSVTEPEWPESNQTAWGGWSPLRGALMPGTVIFSTTLPDA</sequence>
<keyword evidence="2" id="KW-0808">Transferase</keyword>
<comment type="caution">
    <text evidence="2">The sequence shown here is derived from an EMBL/GenBank/DDBJ whole genome shotgun (WGS) entry which is preliminary data.</text>
</comment>
<dbReference type="CDD" id="cd02440">
    <property type="entry name" value="AdoMet_MTases"/>
    <property type="match status" value="1"/>
</dbReference>
<dbReference type="Pfam" id="PF08241">
    <property type="entry name" value="Methyltransf_11"/>
    <property type="match status" value="1"/>
</dbReference>
<evidence type="ECO:0000259" key="1">
    <source>
        <dbReference type="Pfam" id="PF08241"/>
    </source>
</evidence>